<dbReference type="Pfam" id="PF11170">
    <property type="entry name" value="DUF2957"/>
    <property type="match status" value="1"/>
</dbReference>
<accession>A0A6P2PYY7</accession>
<evidence type="ECO:0000313" key="2">
    <source>
        <dbReference type="Proteomes" id="UP000494125"/>
    </source>
</evidence>
<name>A0A6P2PYY7_9BURK</name>
<dbReference type="InterPro" id="IPR021340">
    <property type="entry name" value="DUF2957"/>
</dbReference>
<dbReference type="Proteomes" id="UP000494125">
    <property type="component" value="Unassembled WGS sequence"/>
</dbReference>
<gene>
    <name evidence="1" type="ORF">BDI24065_05574</name>
</gene>
<dbReference type="EMBL" id="CABVPN010000034">
    <property type="protein sequence ID" value="VWC15597.1"/>
    <property type="molecule type" value="Genomic_DNA"/>
</dbReference>
<sequence length="472" mass="46982">MSHALSKGVATAFAIAPFLIACGGGDGGAPAPIEAPQCSGSSCGTQGPPPSQPINGALCPADADIVKSTYLGGAGSGEIVSVNIDAVAMTYTLKWLESPIPLATGTVTPSRAGTTITGKVVHPPTGTLPTAEQTRCAFVLTPGSGTAPNGSTYSTAADFNQANPPMLLVGMGVAGGGIPGATVQYDGLTIIPGVIQNVGQVPNRHFDFYPFLGFANTTTDLTKLPGTYNALIYHLVPSSNYATKGTNSSETFDANGACTSTNAGGCQTTGDPWTVNATGGYLNSAKAPQILPQTQLPLIGATGKSATAHMVIGQLNGATVPVVVRTGNVNLGTPPLHADAQVDDESGIAVLGAASAIQSGAIDGGYAGADSNFKYTAALIRGSNASFINPTTQAEEDAFTLDYGQGTPGLLNTTTTPASGATYPSASGVVIATGGLYAALIQGTVNGGVTSTSANSSTSSTPYFGVGAQISK</sequence>
<organism evidence="1 2">
    <name type="scientific">Burkholderia diffusa</name>
    <dbReference type="NCBI Taxonomy" id="488732"/>
    <lineage>
        <taxon>Bacteria</taxon>
        <taxon>Pseudomonadati</taxon>
        <taxon>Pseudomonadota</taxon>
        <taxon>Betaproteobacteria</taxon>
        <taxon>Burkholderiales</taxon>
        <taxon>Burkholderiaceae</taxon>
        <taxon>Burkholderia</taxon>
        <taxon>Burkholderia cepacia complex</taxon>
    </lineage>
</organism>
<protein>
    <submittedName>
        <fullName evidence="1">Putative lipoprotein</fullName>
    </submittedName>
</protein>
<dbReference type="GeneID" id="93030649"/>
<dbReference type="RefSeq" id="WP_124905739.1">
    <property type="nucleotide sequence ID" value="NZ_CABVPN010000034.1"/>
</dbReference>
<evidence type="ECO:0000313" key="1">
    <source>
        <dbReference type="EMBL" id="VWC15597.1"/>
    </source>
</evidence>
<dbReference type="PROSITE" id="PS51257">
    <property type="entry name" value="PROKAR_LIPOPROTEIN"/>
    <property type="match status" value="1"/>
</dbReference>
<dbReference type="AlphaFoldDB" id="A0A6P2PYY7"/>
<proteinExistence type="predicted"/>
<reference evidence="1 2" key="1">
    <citation type="submission" date="2019-09" db="EMBL/GenBank/DDBJ databases">
        <authorList>
            <person name="Depoorter E."/>
        </authorList>
    </citation>
    <scope>NUCLEOTIDE SEQUENCE [LARGE SCALE GENOMIC DNA]</scope>
    <source>
        <strain evidence="1">LMG 24065</strain>
    </source>
</reference>
<keyword evidence="2" id="KW-1185">Reference proteome</keyword>
<keyword evidence="1" id="KW-0449">Lipoprotein</keyword>